<evidence type="ECO:0000256" key="1">
    <source>
        <dbReference type="SAM" id="SignalP"/>
    </source>
</evidence>
<feature type="chain" id="PRO_5001918368" description="Lipoprotein" evidence="1">
    <location>
        <begin position="23"/>
        <end position="182"/>
    </location>
</feature>
<dbReference type="Proteomes" id="UP000029554">
    <property type="component" value="Unassembled WGS sequence"/>
</dbReference>
<organism evidence="2 3">
    <name type="scientific">Flavobacterium aquatile LMG 4008 = ATCC 11947</name>
    <dbReference type="NCBI Taxonomy" id="1453498"/>
    <lineage>
        <taxon>Bacteria</taxon>
        <taxon>Pseudomonadati</taxon>
        <taxon>Bacteroidota</taxon>
        <taxon>Flavobacteriia</taxon>
        <taxon>Flavobacteriales</taxon>
        <taxon>Flavobacteriaceae</taxon>
        <taxon>Flavobacterium</taxon>
    </lineage>
</organism>
<dbReference type="OrthoDB" id="1367355at2"/>
<dbReference type="AlphaFoldDB" id="A0A095SXA1"/>
<dbReference type="eggNOG" id="ENOG502ZM10">
    <property type="taxonomic scope" value="Bacteria"/>
</dbReference>
<sequence length="182" mass="19715">MKKFIFKSVLLLIVSTSLLSCSSDDSEPTEPLVCPTGYNGIDCTTQITPTRIVISKIRVKLFPNTNGGNNWDIGSAPDIFVRLGIGDGSASTVVLFTSDYIADAVSDGTNFFDFTPNTPIELLFPTQQHAIILGDYDSTSSNEFMGGLVFNPYNSTGGFPTTITVNNSSIPLRFELTVSYVF</sequence>
<dbReference type="PROSITE" id="PS51257">
    <property type="entry name" value="PROKAR_LIPOPROTEIN"/>
    <property type="match status" value="1"/>
</dbReference>
<protein>
    <recommendedName>
        <fullName evidence="4">Lipoprotein</fullName>
    </recommendedName>
</protein>
<feature type="signal peptide" evidence="1">
    <location>
        <begin position="1"/>
        <end position="22"/>
    </location>
</feature>
<dbReference type="EMBL" id="JRHH01000001">
    <property type="protein sequence ID" value="KGD69331.1"/>
    <property type="molecule type" value="Genomic_DNA"/>
</dbReference>
<dbReference type="RefSeq" id="WP_035123426.1">
    <property type="nucleotide sequence ID" value="NZ_JRHH01000001.1"/>
</dbReference>
<proteinExistence type="predicted"/>
<keyword evidence="3" id="KW-1185">Reference proteome</keyword>
<keyword evidence="1" id="KW-0732">Signal</keyword>
<accession>A0A095SXA1</accession>
<evidence type="ECO:0000313" key="2">
    <source>
        <dbReference type="EMBL" id="KGD69331.1"/>
    </source>
</evidence>
<reference evidence="2 3" key="1">
    <citation type="submission" date="2014-09" db="EMBL/GenBank/DDBJ databases">
        <title>Whole Genome Shotgun of Flavobacterium aquatile LMG 4008.</title>
        <authorList>
            <person name="Gale A.N."/>
            <person name="Pipes S.E."/>
            <person name="Newman J.D."/>
        </authorList>
    </citation>
    <scope>NUCLEOTIDE SEQUENCE [LARGE SCALE GENOMIC DNA]</scope>
    <source>
        <strain evidence="2 3">LMG 4008</strain>
    </source>
</reference>
<comment type="caution">
    <text evidence="2">The sequence shown here is derived from an EMBL/GenBank/DDBJ whole genome shotgun (WGS) entry which is preliminary data.</text>
</comment>
<evidence type="ECO:0000313" key="3">
    <source>
        <dbReference type="Proteomes" id="UP000029554"/>
    </source>
</evidence>
<name>A0A095SXA1_9FLAO</name>
<evidence type="ECO:0008006" key="4">
    <source>
        <dbReference type="Google" id="ProtNLM"/>
    </source>
</evidence>
<gene>
    <name evidence="2" type="ORF">LG45_00685</name>
</gene>